<evidence type="ECO:0000256" key="3">
    <source>
        <dbReference type="ARBA" id="ARBA00022840"/>
    </source>
</evidence>
<dbReference type="eggNOG" id="COG1127">
    <property type="taxonomic scope" value="Bacteria"/>
</dbReference>
<dbReference type="PATRIC" id="fig|1142394.8.peg.2126"/>
<dbReference type="PROSITE" id="PS50893">
    <property type="entry name" value="ABC_TRANSPORTER_2"/>
    <property type="match status" value="1"/>
</dbReference>
<name>I0IG34_PHYMF</name>
<dbReference type="Pfam" id="PF00005">
    <property type="entry name" value="ABC_tran"/>
    <property type="match status" value="1"/>
</dbReference>
<dbReference type="PANTHER" id="PTHR43023:SF6">
    <property type="entry name" value="INTERMEMBRANE PHOSPHOLIPID TRANSPORT SYSTEM ATP-BINDING PROTEIN MLAF"/>
    <property type="match status" value="1"/>
</dbReference>
<dbReference type="GO" id="GO:0005524">
    <property type="term" value="F:ATP binding"/>
    <property type="evidence" value="ECO:0007669"/>
    <property type="project" value="UniProtKB-KW"/>
</dbReference>
<gene>
    <name evidence="5" type="ordered locus">PSMK_20630</name>
</gene>
<dbReference type="SUPFAM" id="SSF52540">
    <property type="entry name" value="P-loop containing nucleoside triphosphate hydrolases"/>
    <property type="match status" value="1"/>
</dbReference>
<proteinExistence type="predicted"/>
<dbReference type="HOGENOM" id="CLU_000604_1_22_0"/>
<dbReference type="CDD" id="cd03261">
    <property type="entry name" value="ABC_Org_Solvent_Resistant"/>
    <property type="match status" value="1"/>
</dbReference>
<dbReference type="Gene3D" id="3.40.50.300">
    <property type="entry name" value="P-loop containing nucleotide triphosphate hydrolases"/>
    <property type="match status" value="1"/>
</dbReference>
<dbReference type="PROSITE" id="PS00211">
    <property type="entry name" value="ABC_TRANSPORTER_1"/>
    <property type="match status" value="1"/>
</dbReference>
<dbReference type="OrthoDB" id="9772862at2"/>
<evidence type="ECO:0000256" key="2">
    <source>
        <dbReference type="ARBA" id="ARBA00022741"/>
    </source>
</evidence>
<dbReference type="STRING" id="1142394.PSMK_20630"/>
<sequence length="282" mass="30241">MDLPLVELKNVSKAFGSQVVLHDLSLSFERGKTTVVLGPSGTGKSVMLKHVMGLLCPDAGEVWFDGRRIDTLSERELVPVRSRIGFLFQMGALFDSMSAADNVAFPMLEHGGYTPAQRADKAELLLAQVGLPGVGAKMPGELSGGQKKRVALARAVALDPDLVLYDEPTTGLDPIRADVINELINALRDHRQITGIAVTHDMQSARRIADRMVLLAAGRIVADDEPAAFLASADDDVQHFIQGRAGDDDLEAIRHGFELGDARARREGALAPPAGDPHGADR</sequence>
<keyword evidence="1" id="KW-0813">Transport</keyword>
<keyword evidence="3 5" id="KW-0067">ATP-binding</keyword>
<protein>
    <submittedName>
        <fullName evidence="5">Putative ABC transporter ATP-binding protein</fullName>
    </submittedName>
</protein>
<dbReference type="KEGG" id="phm:PSMK_20630"/>
<keyword evidence="2" id="KW-0547">Nucleotide-binding</keyword>
<evidence type="ECO:0000313" key="5">
    <source>
        <dbReference type="EMBL" id="BAM04222.1"/>
    </source>
</evidence>
<dbReference type="GO" id="GO:0016887">
    <property type="term" value="F:ATP hydrolysis activity"/>
    <property type="evidence" value="ECO:0007669"/>
    <property type="project" value="InterPro"/>
</dbReference>
<evidence type="ECO:0000256" key="1">
    <source>
        <dbReference type="ARBA" id="ARBA00022448"/>
    </source>
</evidence>
<dbReference type="PANTHER" id="PTHR43023">
    <property type="entry name" value="PROTEIN TRIGALACTOSYLDIACYLGLYCEROL 3, CHLOROPLASTIC"/>
    <property type="match status" value="1"/>
</dbReference>
<dbReference type="Proteomes" id="UP000007881">
    <property type="component" value="Chromosome"/>
</dbReference>
<keyword evidence="6" id="KW-1185">Reference proteome</keyword>
<evidence type="ECO:0000259" key="4">
    <source>
        <dbReference type="PROSITE" id="PS50893"/>
    </source>
</evidence>
<reference evidence="5 6" key="1">
    <citation type="submission" date="2012-02" db="EMBL/GenBank/DDBJ databases">
        <title>Complete genome sequence of Phycisphaera mikurensis NBRC 102666.</title>
        <authorList>
            <person name="Ankai A."/>
            <person name="Hosoyama A."/>
            <person name="Terui Y."/>
            <person name="Sekine M."/>
            <person name="Fukai R."/>
            <person name="Kato Y."/>
            <person name="Nakamura S."/>
            <person name="Yamada-Narita S."/>
            <person name="Kawakoshi A."/>
            <person name="Fukunaga Y."/>
            <person name="Yamazaki S."/>
            <person name="Fujita N."/>
        </authorList>
    </citation>
    <scope>NUCLEOTIDE SEQUENCE [LARGE SCALE GENOMIC DNA]</scope>
    <source>
        <strain evidence="6">NBRC 102666 / KCTC 22515 / FYK2301M01</strain>
    </source>
</reference>
<dbReference type="RefSeq" id="WP_014437440.1">
    <property type="nucleotide sequence ID" value="NC_017080.1"/>
</dbReference>
<dbReference type="EMBL" id="AP012338">
    <property type="protein sequence ID" value="BAM04222.1"/>
    <property type="molecule type" value="Genomic_DNA"/>
</dbReference>
<dbReference type="InterPro" id="IPR003593">
    <property type="entry name" value="AAA+_ATPase"/>
</dbReference>
<dbReference type="InterPro" id="IPR003439">
    <property type="entry name" value="ABC_transporter-like_ATP-bd"/>
</dbReference>
<evidence type="ECO:0000313" key="6">
    <source>
        <dbReference type="Proteomes" id="UP000007881"/>
    </source>
</evidence>
<dbReference type="AlphaFoldDB" id="I0IG34"/>
<feature type="domain" description="ABC transporter" evidence="4">
    <location>
        <begin position="6"/>
        <end position="242"/>
    </location>
</feature>
<dbReference type="InterPro" id="IPR027417">
    <property type="entry name" value="P-loop_NTPase"/>
</dbReference>
<accession>I0IG34</accession>
<organism evidence="5 6">
    <name type="scientific">Phycisphaera mikurensis (strain NBRC 102666 / KCTC 22515 / FYK2301M01)</name>
    <dbReference type="NCBI Taxonomy" id="1142394"/>
    <lineage>
        <taxon>Bacteria</taxon>
        <taxon>Pseudomonadati</taxon>
        <taxon>Planctomycetota</taxon>
        <taxon>Phycisphaerae</taxon>
        <taxon>Phycisphaerales</taxon>
        <taxon>Phycisphaeraceae</taxon>
        <taxon>Phycisphaera</taxon>
    </lineage>
</organism>
<dbReference type="InterPro" id="IPR017871">
    <property type="entry name" value="ABC_transporter-like_CS"/>
</dbReference>
<dbReference type="SMART" id="SM00382">
    <property type="entry name" value="AAA"/>
    <property type="match status" value="1"/>
</dbReference>